<organism evidence="1 2">
    <name type="scientific">Lipomyces kononenkoae</name>
    <name type="common">Yeast</name>
    <dbReference type="NCBI Taxonomy" id="34357"/>
    <lineage>
        <taxon>Eukaryota</taxon>
        <taxon>Fungi</taxon>
        <taxon>Dikarya</taxon>
        <taxon>Ascomycota</taxon>
        <taxon>Saccharomycotina</taxon>
        <taxon>Lipomycetes</taxon>
        <taxon>Lipomycetales</taxon>
        <taxon>Lipomycetaceae</taxon>
        <taxon>Lipomyces</taxon>
    </lineage>
</organism>
<evidence type="ECO:0000313" key="2">
    <source>
        <dbReference type="Proteomes" id="UP001433508"/>
    </source>
</evidence>
<dbReference type="EMBL" id="MU971368">
    <property type="protein sequence ID" value="KAK9237530.1"/>
    <property type="molecule type" value="Genomic_DNA"/>
</dbReference>
<dbReference type="Proteomes" id="UP001433508">
    <property type="component" value="Unassembled WGS sequence"/>
</dbReference>
<gene>
    <name evidence="1" type="ORF">V1525DRAFT_426263</name>
</gene>
<accession>A0ACC3T1X6</accession>
<sequence length="721" mass="80137">MPPAKKGPKPFESGLRRIDNQSRVSTFVQANAINQKNYYTEYLKRDDQAMILRQLAEDLARAKEPKEKEDAKHNEDEVDADDRDEQEGVSFMKISWLLVHSLTIKQEAYGSKVIVIHPGSRNIRIGLASDTYPTTIPNVIAHKMSPEEVEQASNASAVFRSSSNADFLHVKKQLSQDFKERMRFYKRRVASNSHDSVLSYNKRATPEDIPDHNDPYRIEWTDVSAGPNVIVGEKALRIPPLSIPRYRLRWPIKCGYFNETDYTSTRQLIGDLSIILEHAISTELNIPKKDLPSYSAMVVISDLYDKVQVTELLDMLFRELQLSKVGIIQESVAATFGAGISSACVVDVGAQKTAISCVDEGLCVVDSRVHLPYGGDDITLTLAKLLELSHFPYNDLNLNYQYDWALMEEIKSKFATTNDAEITVQLYNFYQRTPGRSARKYSFKTFDEVMLAPMSYFFPDIFENDNKLKDRHSLFERSSDIYDSTYNDPYSEAQISLYAQYVPSVDANLTQLQHQQPGSVTTPRASAKSNSLAHLQDETPTSSATGTPAPEVLPAAVTNLSATAASLTAATGVAGALAGNAATRAAAGPSAQALSLALMSTRAAIQAPLDQAVIQSITQVSKVDEARGKRMYENIILVGGGAANIPAFNRLLEDRVAMWKGWSTGSVAVLPIPRDMDPMLLVWKGASVFVKLKIANEVWIGSRDWDLLGSRCLQYKCLFLY</sequence>
<keyword evidence="2" id="KW-1185">Reference proteome</keyword>
<protein>
    <submittedName>
        <fullName evidence="1">Uncharacterized protein</fullName>
    </submittedName>
</protein>
<evidence type="ECO:0000313" key="1">
    <source>
        <dbReference type="EMBL" id="KAK9237530.1"/>
    </source>
</evidence>
<proteinExistence type="predicted"/>
<name>A0ACC3T1X6_LIPKO</name>
<comment type="caution">
    <text evidence="1">The sequence shown here is derived from an EMBL/GenBank/DDBJ whole genome shotgun (WGS) entry which is preliminary data.</text>
</comment>
<reference evidence="2" key="1">
    <citation type="journal article" date="2024" name="Front. Bioeng. Biotechnol.">
        <title>Genome-scale model development and genomic sequencing of the oleaginous clade Lipomyces.</title>
        <authorList>
            <person name="Czajka J.J."/>
            <person name="Han Y."/>
            <person name="Kim J."/>
            <person name="Mondo S.J."/>
            <person name="Hofstad B.A."/>
            <person name="Robles A."/>
            <person name="Haridas S."/>
            <person name="Riley R."/>
            <person name="LaButti K."/>
            <person name="Pangilinan J."/>
            <person name="Andreopoulos W."/>
            <person name="Lipzen A."/>
            <person name="Yan J."/>
            <person name="Wang M."/>
            <person name="Ng V."/>
            <person name="Grigoriev I.V."/>
            <person name="Spatafora J.W."/>
            <person name="Magnuson J.K."/>
            <person name="Baker S.E."/>
            <person name="Pomraning K.R."/>
        </authorList>
    </citation>
    <scope>NUCLEOTIDE SEQUENCE [LARGE SCALE GENOMIC DNA]</scope>
    <source>
        <strain evidence="2">CBS 7786</strain>
    </source>
</reference>